<organism evidence="2 3">
    <name type="scientific">Sinanodonta woodiana</name>
    <name type="common">Chinese pond mussel</name>
    <name type="synonym">Anodonta woodiana</name>
    <dbReference type="NCBI Taxonomy" id="1069815"/>
    <lineage>
        <taxon>Eukaryota</taxon>
        <taxon>Metazoa</taxon>
        <taxon>Spiralia</taxon>
        <taxon>Lophotrochozoa</taxon>
        <taxon>Mollusca</taxon>
        <taxon>Bivalvia</taxon>
        <taxon>Autobranchia</taxon>
        <taxon>Heteroconchia</taxon>
        <taxon>Palaeoheterodonta</taxon>
        <taxon>Unionida</taxon>
        <taxon>Unionoidea</taxon>
        <taxon>Unionidae</taxon>
        <taxon>Unioninae</taxon>
        <taxon>Sinanodonta</taxon>
    </lineage>
</organism>
<gene>
    <name evidence="2" type="ORF">ACJMK2_027469</name>
</gene>
<comment type="caution">
    <text evidence="2">The sequence shown here is derived from an EMBL/GenBank/DDBJ whole genome shotgun (WGS) entry which is preliminary data.</text>
</comment>
<sequence>KTVAESHHSQSLKYQGLLLIFSAIVSSVNAQSLTLVNDTVLPVKDSSFGMSCILSVSFTGSSGITFLRNDNPLVVTCQPKGCTFLQGYTFNVTQSGVYMTINSLDRDSHQGTWKCKYDGRIESNAVNLQVYTLPTGIGFIEEPGTNVDLSFMSATFQCKTIGCSYPDPVIRWMYENQDVSTGTQTYTPDGCTLAEKIYTSTLFFQRNSTLSDNIDKTVFFSCIADYSGASKYFRANATKSVRFA</sequence>
<feature type="non-terminal residue" evidence="2">
    <location>
        <position position="1"/>
    </location>
</feature>
<evidence type="ECO:0000259" key="1">
    <source>
        <dbReference type="PROSITE" id="PS50835"/>
    </source>
</evidence>
<accession>A0ABD3XMP7</accession>
<dbReference type="InterPro" id="IPR007110">
    <property type="entry name" value="Ig-like_dom"/>
</dbReference>
<protein>
    <recommendedName>
        <fullName evidence="1">Ig-like domain-containing protein</fullName>
    </recommendedName>
</protein>
<name>A0ABD3XMP7_SINWO</name>
<evidence type="ECO:0000313" key="3">
    <source>
        <dbReference type="Proteomes" id="UP001634394"/>
    </source>
</evidence>
<dbReference type="PROSITE" id="PS50835">
    <property type="entry name" value="IG_LIKE"/>
    <property type="match status" value="1"/>
</dbReference>
<dbReference type="Proteomes" id="UP001634394">
    <property type="component" value="Unassembled WGS sequence"/>
</dbReference>
<evidence type="ECO:0000313" key="2">
    <source>
        <dbReference type="EMBL" id="KAL3887529.1"/>
    </source>
</evidence>
<feature type="domain" description="Ig-like" evidence="1">
    <location>
        <begin position="134"/>
        <end position="238"/>
    </location>
</feature>
<feature type="non-terminal residue" evidence="2">
    <location>
        <position position="244"/>
    </location>
</feature>
<keyword evidence="3" id="KW-1185">Reference proteome</keyword>
<proteinExistence type="predicted"/>
<dbReference type="EMBL" id="JBJQND010000002">
    <property type="protein sequence ID" value="KAL3887529.1"/>
    <property type="molecule type" value="Genomic_DNA"/>
</dbReference>
<reference evidence="2 3" key="1">
    <citation type="submission" date="2024-11" db="EMBL/GenBank/DDBJ databases">
        <title>Chromosome-level genome assembly of the freshwater bivalve Anodonta woodiana.</title>
        <authorList>
            <person name="Chen X."/>
        </authorList>
    </citation>
    <scope>NUCLEOTIDE SEQUENCE [LARGE SCALE GENOMIC DNA]</scope>
    <source>
        <strain evidence="2">MN2024</strain>
        <tissue evidence="2">Gills</tissue>
    </source>
</reference>
<dbReference type="AlphaFoldDB" id="A0ABD3XMP7"/>